<feature type="domain" description="Phosphofructokinase" evidence="10">
    <location>
        <begin position="31"/>
        <end position="84"/>
    </location>
</feature>
<dbReference type="GO" id="GO:0070095">
    <property type="term" value="F:fructose-6-phosphate binding"/>
    <property type="evidence" value="ECO:0007669"/>
    <property type="project" value="TreeGrafter"/>
</dbReference>
<evidence type="ECO:0000256" key="6">
    <source>
        <dbReference type="ARBA" id="ARBA00022777"/>
    </source>
</evidence>
<dbReference type="PRINTS" id="PR00476">
    <property type="entry name" value="PHFRCTKINASE"/>
</dbReference>
<dbReference type="GeneTree" id="ENSGT00940000155440"/>
<dbReference type="GO" id="GO:0005945">
    <property type="term" value="C:6-phosphofructokinase complex"/>
    <property type="evidence" value="ECO:0007669"/>
    <property type="project" value="TreeGrafter"/>
</dbReference>
<reference evidence="11" key="1">
    <citation type="submission" date="2025-08" db="UniProtKB">
        <authorList>
            <consortium name="Ensembl"/>
        </authorList>
    </citation>
    <scope>IDENTIFICATION</scope>
</reference>
<keyword evidence="5" id="KW-0479">Metal-binding</keyword>
<evidence type="ECO:0000256" key="7">
    <source>
        <dbReference type="ARBA" id="ARBA00022842"/>
    </source>
</evidence>
<dbReference type="STRING" id="1676925.ENSPKIP00000014967"/>
<keyword evidence="4" id="KW-0808">Transferase</keyword>
<proteinExistence type="predicted"/>
<dbReference type="GO" id="GO:0061621">
    <property type="term" value="P:canonical glycolysis"/>
    <property type="evidence" value="ECO:0007669"/>
    <property type="project" value="TreeGrafter"/>
</dbReference>
<dbReference type="GO" id="GO:0016208">
    <property type="term" value="F:AMP binding"/>
    <property type="evidence" value="ECO:0007669"/>
    <property type="project" value="TreeGrafter"/>
</dbReference>
<dbReference type="Ensembl" id="ENSPKIT00000039424.1">
    <property type="protein sequence ID" value="ENSPKIP00000014967.1"/>
    <property type="gene ID" value="ENSPKIG00000001838.1"/>
</dbReference>
<dbReference type="InterPro" id="IPR022953">
    <property type="entry name" value="ATP_PFK"/>
</dbReference>
<reference evidence="11" key="2">
    <citation type="submission" date="2025-09" db="UniProtKB">
        <authorList>
            <consortium name="Ensembl"/>
        </authorList>
    </citation>
    <scope>IDENTIFICATION</scope>
</reference>
<dbReference type="PANTHER" id="PTHR13697">
    <property type="entry name" value="PHOSPHOFRUCTOKINASE"/>
    <property type="match status" value="1"/>
</dbReference>
<dbReference type="GO" id="GO:0030388">
    <property type="term" value="P:fructose 1,6-bisphosphate metabolic process"/>
    <property type="evidence" value="ECO:0007669"/>
    <property type="project" value="TreeGrafter"/>
</dbReference>
<organism evidence="11 12">
    <name type="scientific">Paramormyrops kingsleyae</name>
    <dbReference type="NCBI Taxonomy" id="1676925"/>
    <lineage>
        <taxon>Eukaryota</taxon>
        <taxon>Metazoa</taxon>
        <taxon>Chordata</taxon>
        <taxon>Craniata</taxon>
        <taxon>Vertebrata</taxon>
        <taxon>Euteleostomi</taxon>
        <taxon>Actinopterygii</taxon>
        <taxon>Neopterygii</taxon>
        <taxon>Teleostei</taxon>
        <taxon>Osteoglossocephala</taxon>
        <taxon>Osteoglossomorpha</taxon>
        <taxon>Osteoglossiformes</taxon>
        <taxon>Mormyridae</taxon>
        <taxon>Paramormyrops</taxon>
    </lineage>
</organism>
<keyword evidence="8" id="KW-0324">Glycolysis</keyword>
<dbReference type="UniPathway" id="UPA00109">
    <property type="reaction ID" value="UER00182"/>
</dbReference>
<evidence type="ECO:0000259" key="10">
    <source>
        <dbReference type="Pfam" id="PF00365"/>
    </source>
</evidence>
<evidence type="ECO:0000256" key="2">
    <source>
        <dbReference type="ARBA" id="ARBA00004679"/>
    </source>
</evidence>
<dbReference type="PANTHER" id="PTHR13697:SF59">
    <property type="entry name" value="ATP-DEPENDENT 6-PHOSPHOFRUCTOKINASE, MUSCLE TYPE"/>
    <property type="match status" value="1"/>
</dbReference>
<dbReference type="GO" id="GO:0016020">
    <property type="term" value="C:membrane"/>
    <property type="evidence" value="ECO:0007669"/>
    <property type="project" value="TreeGrafter"/>
</dbReference>
<comment type="pathway">
    <text evidence="2">Carbohydrate degradation; glycolysis; D-glyceraldehyde 3-phosphate and glycerone phosphate from D-glucose: step 3/4.</text>
</comment>
<accession>A0A3B3R855</accession>
<keyword evidence="6" id="KW-0418">Kinase</keyword>
<protein>
    <recommendedName>
        <fullName evidence="10">Phosphofructokinase domain-containing protein</fullName>
    </recommendedName>
</protein>
<dbReference type="Proteomes" id="UP000261540">
    <property type="component" value="Unplaced"/>
</dbReference>
<name>A0A3B3R855_9TELE</name>
<dbReference type="GO" id="GO:0003872">
    <property type="term" value="F:6-phosphofructokinase activity"/>
    <property type="evidence" value="ECO:0007669"/>
    <property type="project" value="UniProtKB-EC"/>
</dbReference>
<dbReference type="GO" id="GO:0048029">
    <property type="term" value="F:monosaccharide binding"/>
    <property type="evidence" value="ECO:0007669"/>
    <property type="project" value="TreeGrafter"/>
</dbReference>
<evidence type="ECO:0000256" key="4">
    <source>
        <dbReference type="ARBA" id="ARBA00022679"/>
    </source>
</evidence>
<dbReference type="GO" id="GO:0046872">
    <property type="term" value="F:metal ion binding"/>
    <property type="evidence" value="ECO:0007669"/>
    <property type="project" value="UniProtKB-KW"/>
</dbReference>
<dbReference type="GO" id="GO:0005524">
    <property type="term" value="F:ATP binding"/>
    <property type="evidence" value="ECO:0007669"/>
    <property type="project" value="TreeGrafter"/>
</dbReference>
<dbReference type="Pfam" id="PF00365">
    <property type="entry name" value="PFK"/>
    <property type="match status" value="1"/>
</dbReference>
<evidence type="ECO:0000256" key="5">
    <source>
        <dbReference type="ARBA" id="ARBA00022723"/>
    </source>
</evidence>
<dbReference type="Gene3D" id="3.40.50.450">
    <property type="match status" value="1"/>
</dbReference>
<dbReference type="SUPFAM" id="SSF53784">
    <property type="entry name" value="Phosphofructokinase"/>
    <property type="match status" value="1"/>
</dbReference>
<evidence type="ECO:0000256" key="9">
    <source>
        <dbReference type="ARBA" id="ARBA00048070"/>
    </source>
</evidence>
<comment type="cofactor">
    <cofactor evidence="1">
        <name>Mg(2+)</name>
        <dbReference type="ChEBI" id="CHEBI:18420"/>
    </cofactor>
</comment>
<comment type="catalytic activity">
    <reaction evidence="9">
        <text>beta-D-fructose 6-phosphate + ATP = beta-D-fructose 1,6-bisphosphate + ADP + H(+)</text>
        <dbReference type="Rhea" id="RHEA:16109"/>
        <dbReference type="ChEBI" id="CHEBI:15378"/>
        <dbReference type="ChEBI" id="CHEBI:30616"/>
        <dbReference type="ChEBI" id="CHEBI:32966"/>
        <dbReference type="ChEBI" id="CHEBI:57634"/>
        <dbReference type="ChEBI" id="CHEBI:456216"/>
        <dbReference type="EC" id="2.7.1.11"/>
    </reaction>
</comment>
<sequence length="99" mass="10913">MDTFSLQVDYKHNEGKRSGLIHSKKQADPGLHVSGMNAAVRATVRVGIYTGAKVFFIHEGYQGLVDGGDHIRPATWESVSMMLQLVRFLSSNIFGETCT</sequence>
<dbReference type="GO" id="GO:0042802">
    <property type="term" value="F:identical protein binding"/>
    <property type="evidence" value="ECO:0007669"/>
    <property type="project" value="TreeGrafter"/>
</dbReference>
<keyword evidence="12" id="KW-1185">Reference proteome</keyword>
<dbReference type="InterPro" id="IPR000023">
    <property type="entry name" value="Phosphofructokinase_dom"/>
</dbReference>
<dbReference type="AlphaFoldDB" id="A0A3B3R855"/>
<keyword evidence="7" id="KW-0460">Magnesium</keyword>
<evidence type="ECO:0000256" key="8">
    <source>
        <dbReference type="ARBA" id="ARBA00023152"/>
    </source>
</evidence>
<evidence type="ECO:0000313" key="11">
    <source>
        <dbReference type="Ensembl" id="ENSPKIP00000014967.1"/>
    </source>
</evidence>
<evidence type="ECO:0000256" key="3">
    <source>
        <dbReference type="ARBA" id="ARBA00022490"/>
    </source>
</evidence>
<dbReference type="GO" id="GO:0006002">
    <property type="term" value="P:fructose 6-phosphate metabolic process"/>
    <property type="evidence" value="ECO:0007669"/>
    <property type="project" value="InterPro"/>
</dbReference>
<dbReference type="InterPro" id="IPR035966">
    <property type="entry name" value="PKF_sf"/>
</dbReference>
<evidence type="ECO:0000256" key="1">
    <source>
        <dbReference type="ARBA" id="ARBA00001946"/>
    </source>
</evidence>
<evidence type="ECO:0000313" key="12">
    <source>
        <dbReference type="Proteomes" id="UP000261540"/>
    </source>
</evidence>
<keyword evidence="3" id="KW-0963">Cytoplasm</keyword>